<name>A0A367FKY3_9ACTN</name>
<evidence type="ECO:0000256" key="1">
    <source>
        <dbReference type="SAM" id="MobiDB-lite"/>
    </source>
</evidence>
<dbReference type="InterPro" id="IPR005500">
    <property type="entry name" value="DUF309"/>
</dbReference>
<comment type="caution">
    <text evidence="2">The sequence shown here is derived from an EMBL/GenBank/DDBJ whole genome shotgun (WGS) entry which is preliminary data.</text>
</comment>
<dbReference type="AlphaFoldDB" id="A0A367FKY3"/>
<dbReference type="OrthoDB" id="160968at2"/>
<accession>A0A367FKY3</accession>
<dbReference type="Pfam" id="PF03745">
    <property type="entry name" value="DUF309"/>
    <property type="match status" value="1"/>
</dbReference>
<keyword evidence="3" id="KW-1185">Reference proteome</keyword>
<proteinExistence type="predicted"/>
<dbReference type="PANTHER" id="PTHR34796">
    <property type="entry name" value="EXPRESSED PROTEIN"/>
    <property type="match status" value="1"/>
</dbReference>
<dbReference type="Gene3D" id="1.10.3450.10">
    <property type="entry name" value="TTHA0068-like"/>
    <property type="match status" value="1"/>
</dbReference>
<dbReference type="InterPro" id="IPR023203">
    <property type="entry name" value="TTHA0068_sf"/>
</dbReference>
<dbReference type="EMBL" id="QOIL01000008">
    <property type="protein sequence ID" value="RCG30310.1"/>
    <property type="molecule type" value="Genomic_DNA"/>
</dbReference>
<feature type="compositionally biased region" description="Basic and acidic residues" evidence="1">
    <location>
        <begin position="1"/>
        <end position="24"/>
    </location>
</feature>
<dbReference type="SUPFAM" id="SSF140663">
    <property type="entry name" value="TTHA0068-like"/>
    <property type="match status" value="1"/>
</dbReference>
<dbReference type="Proteomes" id="UP000253094">
    <property type="component" value="Unassembled WGS sequence"/>
</dbReference>
<evidence type="ECO:0000313" key="3">
    <source>
        <dbReference type="Proteomes" id="UP000253094"/>
    </source>
</evidence>
<gene>
    <name evidence="2" type="ORF">DQ384_16365</name>
</gene>
<dbReference type="PANTHER" id="PTHR34796:SF1">
    <property type="entry name" value="EXPRESSED PROTEIN"/>
    <property type="match status" value="1"/>
</dbReference>
<organism evidence="2 3">
    <name type="scientific">Sphaerisporangium album</name>
    <dbReference type="NCBI Taxonomy" id="509200"/>
    <lineage>
        <taxon>Bacteria</taxon>
        <taxon>Bacillati</taxon>
        <taxon>Actinomycetota</taxon>
        <taxon>Actinomycetes</taxon>
        <taxon>Streptosporangiales</taxon>
        <taxon>Streptosporangiaceae</taxon>
        <taxon>Sphaerisporangium</taxon>
    </lineage>
</organism>
<reference evidence="2 3" key="1">
    <citation type="submission" date="2018-06" db="EMBL/GenBank/DDBJ databases">
        <title>Sphaerisporangium craniellae sp. nov., isolated from a marine sponge in the South China Sea.</title>
        <authorList>
            <person name="Li L."/>
        </authorList>
    </citation>
    <scope>NUCLEOTIDE SEQUENCE [LARGE SCALE GENOMIC DNA]</scope>
    <source>
        <strain evidence="2 3">CCTCC AA 208026</strain>
    </source>
</reference>
<protein>
    <submittedName>
        <fullName evidence="2">DUF309 domain-containing protein</fullName>
    </submittedName>
</protein>
<sequence>MNGRPGRDRDPLGRPRSARPRDALGRPLPVGAPGVERVPDDYAPSAGQALADAAGYLDRERPFHAHEVLEARWKTGPAAERPLWQGLAQICVGLTHLQRGNPRGASTLLARGAARTAEYVAGPPPVDLPEVVRVAGDLAVHPPADPATAIARVADLLRSGARAG</sequence>
<feature type="region of interest" description="Disordered" evidence="1">
    <location>
        <begin position="1"/>
        <end position="43"/>
    </location>
</feature>
<dbReference type="RefSeq" id="WP_114029673.1">
    <property type="nucleotide sequence ID" value="NZ_QOIL01000008.1"/>
</dbReference>
<evidence type="ECO:0000313" key="2">
    <source>
        <dbReference type="EMBL" id="RCG30310.1"/>
    </source>
</evidence>